<dbReference type="SUPFAM" id="SSF52172">
    <property type="entry name" value="CheY-like"/>
    <property type="match status" value="1"/>
</dbReference>
<accession>A0ABV2KX51</accession>
<feature type="modified residue" description="4-aspartylphosphate" evidence="2">
    <location>
        <position position="54"/>
    </location>
</feature>
<evidence type="ECO:0000313" key="4">
    <source>
        <dbReference type="EMBL" id="MET3684164.1"/>
    </source>
</evidence>
<dbReference type="PROSITE" id="PS50110">
    <property type="entry name" value="RESPONSE_REGULATORY"/>
    <property type="match status" value="1"/>
</dbReference>
<dbReference type="CDD" id="cd00156">
    <property type="entry name" value="REC"/>
    <property type="match status" value="1"/>
</dbReference>
<protein>
    <submittedName>
        <fullName evidence="4">CheY-like chemotaxis protein</fullName>
    </submittedName>
</protein>
<dbReference type="PANTHER" id="PTHR44591">
    <property type="entry name" value="STRESS RESPONSE REGULATOR PROTEIN 1"/>
    <property type="match status" value="1"/>
</dbReference>
<comment type="caution">
    <text evidence="4">The sequence shown here is derived from an EMBL/GenBank/DDBJ whole genome shotgun (WGS) entry which is preliminary data.</text>
</comment>
<dbReference type="InterPro" id="IPR050595">
    <property type="entry name" value="Bact_response_regulator"/>
</dbReference>
<evidence type="ECO:0000256" key="1">
    <source>
        <dbReference type="ARBA" id="ARBA00022553"/>
    </source>
</evidence>
<dbReference type="InterPro" id="IPR001789">
    <property type="entry name" value="Sig_transdc_resp-reg_receiver"/>
</dbReference>
<dbReference type="Proteomes" id="UP001549167">
    <property type="component" value="Unassembled WGS sequence"/>
</dbReference>
<keyword evidence="1 2" id="KW-0597">Phosphoprotein</keyword>
<evidence type="ECO:0000259" key="3">
    <source>
        <dbReference type="PROSITE" id="PS50110"/>
    </source>
</evidence>
<sequence>MGKYQAVVVDDEESIAMLMGEFLKQEDFHVQQFLNCHDALQTMDSGHVDLCFIDYLLPSMKGDKFIATLREKGDDTPVILMTGMAKKQLELNSNSDHQGVLEKPFTLSDVIYFVNKYVKK</sequence>
<keyword evidence="5" id="KW-1185">Reference proteome</keyword>
<dbReference type="Pfam" id="PF00072">
    <property type="entry name" value="Response_reg"/>
    <property type="match status" value="1"/>
</dbReference>
<dbReference type="PANTHER" id="PTHR44591:SF23">
    <property type="entry name" value="CHEY SUBFAMILY"/>
    <property type="match status" value="1"/>
</dbReference>
<reference evidence="4 5" key="1">
    <citation type="submission" date="2024-06" db="EMBL/GenBank/DDBJ databases">
        <title>Genomic Encyclopedia of Type Strains, Phase IV (KMG-IV): sequencing the most valuable type-strain genomes for metagenomic binning, comparative biology and taxonomic classification.</title>
        <authorList>
            <person name="Goeker M."/>
        </authorList>
    </citation>
    <scope>NUCLEOTIDE SEQUENCE [LARGE SCALE GENOMIC DNA]</scope>
    <source>
        <strain evidence="4 5">DSM 23520</strain>
    </source>
</reference>
<name>A0ABV2KX51_9BACI</name>
<dbReference type="InterPro" id="IPR011006">
    <property type="entry name" value="CheY-like_superfamily"/>
</dbReference>
<organism evidence="4 5">
    <name type="scientific">Alkalibacillus flavidus</name>
    <dbReference type="NCBI Taxonomy" id="546021"/>
    <lineage>
        <taxon>Bacteria</taxon>
        <taxon>Bacillati</taxon>
        <taxon>Bacillota</taxon>
        <taxon>Bacilli</taxon>
        <taxon>Bacillales</taxon>
        <taxon>Bacillaceae</taxon>
        <taxon>Alkalibacillus</taxon>
    </lineage>
</organism>
<proteinExistence type="predicted"/>
<evidence type="ECO:0000256" key="2">
    <source>
        <dbReference type="PROSITE-ProRule" id="PRU00169"/>
    </source>
</evidence>
<dbReference type="SMART" id="SM00448">
    <property type="entry name" value="REC"/>
    <property type="match status" value="1"/>
</dbReference>
<gene>
    <name evidence="4" type="ORF">ABID56_002290</name>
</gene>
<dbReference type="Gene3D" id="3.40.50.2300">
    <property type="match status" value="1"/>
</dbReference>
<evidence type="ECO:0000313" key="5">
    <source>
        <dbReference type="Proteomes" id="UP001549167"/>
    </source>
</evidence>
<dbReference type="RefSeq" id="WP_354221250.1">
    <property type="nucleotide sequence ID" value="NZ_JBEPMX010000013.1"/>
</dbReference>
<dbReference type="EMBL" id="JBEPMX010000013">
    <property type="protein sequence ID" value="MET3684164.1"/>
    <property type="molecule type" value="Genomic_DNA"/>
</dbReference>
<feature type="domain" description="Response regulatory" evidence="3">
    <location>
        <begin position="5"/>
        <end position="118"/>
    </location>
</feature>